<feature type="transmembrane region" description="Helical" evidence="2">
    <location>
        <begin position="154"/>
        <end position="170"/>
    </location>
</feature>
<dbReference type="RefSeq" id="WP_010925228.1">
    <property type="nucleotide sequence ID" value="NC_002771.1"/>
</dbReference>
<feature type="transmembrane region" description="Helical" evidence="2">
    <location>
        <begin position="82"/>
        <end position="101"/>
    </location>
</feature>
<sequence length="304" mass="35811">MASHFNREIDFKIFENEWKNNKNQKKIILAFLAFLLFVALYSLIIIIIKIAFKQSYFDFLLKNSKNNNINEENVAGIFFGNYLATNTIIAIGFLISFYLIFKSYVISIKKNSFHLLSNSSKIIFFIFSFVSFYNVYLLFKGISEGFNNVLAGDIMDYFYIILLVAYGFLLKQYDLIRNKYFKIYVEENARILSEELARNLTSGSMSNNFVPFDQFISNMMYEQQRRAQSGSQTNRTYENFDQQKSQVPSEEKDEQIKKLNNLSRENLNKIAEKLEIFGYESMNKDELVEKIYRIYLAQKTENSN</sequence>
<dbReference type="Proteomes" id="UP000000528">
    <property type="component" value="Chromosome"/>
</dbReference>
<dbReference type="STRING" id="272635.gene:17577027"/>
<protein>
    <recommendedName>
        <fullName evidence="5">Rho termination factor N-terminal domain-containing protein</fullName>
    </recommendedName>
</protein>
<feature type="region of interest" description="Disordered" evidence="1">
    <location>
        <begin position="227"/>
        <end position="253"/>
    </location>
</feature>
<keyword evidence="2" id="KW-0812">Transmembrane</keyword>
<name>Q98QD9_MYCPU</name>
<dbReference type="KEGG" id="mpu:MYPU_4270"/>
<organism evidence="4">
    <name type="scientific">Mycoplasmopsis pulmonis (strain UAB CTIP)</name>
    <name type="common">Mycoplasma pulmonis</name>
    <dbReference type="NCBI Taxonomy" id="272635"/>
    <lineage>
        <taxon>Bacteria</taxon>
        <taxon>Bacillati</taxon>
        <taxon>Mycoplasmatota</taxon>
        <taxon>Mycoplasmoidales</taxon>
        <taxon>Metamycoplasmataceae</taxon>
        <taxon>Mycoplasmopsis</taxon>
    </lineage>
</organism>
<accession>Q98QD9</accession>
<dbReference type="EMBL" id="AL445564">
    <property type="protein sequence ID" value="CAC13600.1"/>
    <property type="molecule type" value="Genomic_DNA"/>
</dbReference>
<feature type="transmembrane region" description="Helical" evidence="2">
    <location>
        <begin position="122"/>
        <end position="142"/>
    </location>
</feature>
<evidence type="ECO:0000313" key="4">
    <source>
        <dbReference type="Proteomes" id="UP000000528"/>
    </source>
</evidence>
<evidence type="ECO:0000256" key="1">
    <source>
        <dbReference type="SAM" id="MobiDB-lite"/>
    </source>
</evidence>
<feature type="compositionally biased region" description="Polar residues" evidence="1">
    <location>
        <begin position="227"/>
        <end position="248"/>
    </location>
</feature>
<feature type="transmembrane region" description="Helical" evidence="2">
    <location>
        <begin position="27"/>
        <end position="52"/>
    </location>
</feature>
<reference evidence="3 4" key="1">
    <citation type="journal article" date="2001" name="Nucleic Acids Res.">
        <title>The complete genome sequence of the murine respiratory pathogen Mycoplasma pulmonis.</title>
        <authorList>
            <person name="Chambaud I."/>
            <person name="Heilig R."/>
            <person name="Ferris S."/>
            <person name="Barbe V."/>
            <person name="Samson D."/>
            <person name="Galisson F."/>
            <person name="Moszer I."/>
            <person name="Dybvig K."/>
            <person name="Wroblewski H."/>
            <person name="Viari A."/>
            <person name="Rocha E.P.C."/>
            <person name="Blanchard A."/>
        </authorList>
    </citation>
    <scope>NUCLEOTIDE SEQUENCE [LARGE SCALE GENOMIC DNA]</scope>
    <source>
        <strain evidence="3 4">UAB CTIP</strain>
    </source>
</reference>
<dbReference type="AlphaFoldDB" id="Q98QD9"/>
<evidence type="ECO:0000313" key="3">
    <source>
        <dbReference type="EMBL" id="CAC13600.1"/>
    </source>
</evidence>
<keyword evidence="2" id="KW-0472">Membrane</keyword>
<keyword evidence="2" id="KW-1133">Transmembrane helix</keyword>
<keyword evidence="4" id="KW-1185">Reference proteome</keyword>
<dbReference type="BioCyc" id="MPUL272635:G1GT6-431-MONOMER"/>
<proteinExistence type="predicted"/>
<dbReference type="PIR" id="C90565">
    <property type="entry name" value="C90565"/>
</dbReference>
<evidence type="ECO:0008006" key="5">
    <source>
        <dbReference type="Google" id="ProtNLM"/>
    </source>
</evidence>
<dbReference type="SUPFAM" id="SSF68912">
    <property type="entry name" value="Rho N-terminal domain-like"/>
    <property type="match status" value="1"/>
</dbReference>
<dbReference type="HOGENOM" id="CLU_914735_0_0_14"/>
<gene>
    <name evidence="3" type="ordered locus">MYPU_4270</name>
</gene>
<evidence type="ECO:0000256" key="2">
    <source>
        <dbReference type="SAM" id="Phobius"/>
    </source>
</evidence>
<dbReference type="InterPro" id="IPR036269">
    <property type="entry name" value="Rho_N_sf"/>
</dbReference>